<dbReference type="InterPro" id="IPR036390">
    <property type="entry name" value="WH_DNA-bd_sf"/>
</dbReference>
<feature type="domain" description="HTH marR-type" evidence="4">
    <location>
        <begin position="1"/>
        <end position="140"/>
    </location>
</feature>
<dbReference type="PRINTS" id="PR00598">
    <property type="entry name" value="HTHMARR"/>
</dbReference>
<dbReference type="EMBL" id="JBHUMY010000043">
    <property type="protein sequence ID" value="MFD2663536.1"/>
    <property type="molecule type" value="Genomic_DNA"/>
</dbReference>
<dbReference type="RefSeq" id="WP_379279720.1">
    <property type="nucleotide sequence ID" value="NZ_JBHUGT010000011.1"/>
</dbReference>
<organism evidence="5 6">
    <name type="scientific">Paenibacillus thailandensis</name>
    <dbReference type="NCBI Taxonomy" id="393250"/>
    <lineage>
        <taxon>Bacteria</taxon>
        <taxon>Bacillati</taxon>
        <taxon>Bacillota</taxon>
        <taxon>Bacilli</taxon>
        <taxon>Bacillales</taxon>
        <taxon>Paenibacillaceae</taxon>
        <taxon>Paenibacillus</taxon>
    </lineage>
</organism>
<comment type="caution">
    <text evidence="5">The sequence shown here is derived from an EMBL/GenBank/DDBJ whole genome shotgun (WGS) entry which is preliminary data.</text>
</comment>
<evidence type="ECO:0000259" key="4">
    <source>
        <dbReference type="PROSITE" id="PS50995"/>
    </source>
</evidence>
<keyword evidence="6" id="KW-1185">Reference proteome</keyword>
<evidence type="ECO:0000313" key="5">
    <source>
        <dbReference type="EMBL" id="MFD2663536.1"/>
    </source>
</evidence>
<evidence type="ECO:0000256" key="1">
    <source>
        <dbReference type="ARBA" id="ARBA00023015"/>
    </source>
</evidence>
<evidence type="ECO:0000256" key="3">
    <source>
        <dbReference type="ARBA" id="ARBA00023163"/>
    </source>
</evidence>
<dbReference type="PANTHER" id="PTHR42756">
    <property type="entry name" value="TRANSCRIPTIONAL REGULATOR, MARR"/>
    <property type="match status" value="1"/>
</dbReference>
<name>A0ABW5R5G2_9BACL</name>
<keyword evidence="1" id="KW-0805">Transcription regulation</keyword>
<dbReference type="CDD" id="cd00090">
    <property type="entry name" value="HTH_ARSR"/>
    <property type="match status" value="1"/>
</dbReference>
<dbReference type="InterPro" id="IPR011991">
    <property type="entry name" value="ArsR-like_HTH"/>
</dbReference>
<keyword evidence="3" id="KW-0804">Transcription</keyword>
<accession>A0ABW5R5G2</accession>
<keyword evidence="2" id="KW-0238">DNA-binding</keyword>
<dbReference type="Gene3D" id="1.10.10.10">
    <property type="entry name" value="Winged helix-like DNA-binding domain superfamily/Winged helix DNA-binding domain"/>
    <property type="match status" value="1"/>
</dbReference>
<dbReference type="PROSITE" id="PS50995">
    <property type="entry name" value="HTH_MARR_2"/>
    <property type="match status" value="1"/>
</dbReference>
<dbReference type="InterPro" id="IPR000835">
    <property type="entry name" value="HTH_MarR-typ"/>
</dbReference>
<dbReference type="Proteomes" id="UP001597493">
    <property type="component" value="Unassembled WGS sequence"/>
</dbReference>
<evidence type="ECO:0000313" key="6">
    <source>
        <dbReference type="Proteomes" id="UP001597493"/>
    </source>
</evidence>
<dbReference type="SMART" id="SM00347">
    <property type="entry name" value="HTH_MARR"/>
    <property type="match status" value="1"/>
</dbReference>
<reference evidence="6" key="1">
    <citation type="journal article" date="2019" name="Int. J. Syst. Evol. Microbiol.">
        <title>The Global Catalogue of Microorganisms (GCM) 10K type strain sequencing project: providing services to taxonomists for standard genome sequencing and annotation.</title>
        <authorList>
            <consortium name="The Broad Institute Genomics Platform"/>
            <consortium name="The Broad Institute Genome Sequencing Center for Infectious Disease"/>
            <person name="Wu L."/>
            <person name="Ma J."/>
        </authorList>
    </citation>
    <scope>NUCLEOTIDE SEQUENCE [LARGE SCALE GENOMIC DNA]</scope>
    <source>
        <strain evidence="6">TISTR 1827</strain>
    </source>
</reference>
<dbReference type="SUPFAM" id="SSF46785">
    <property type="entry name" value="Winged helix' DNA-binding domain"/>
    <property type="match status" value="1"/>
</dbReference>
<protein>
    <submittedName>
        <fullName evidence="5">MarR family winged helix-turn-helix transcriptional regulator</fullName>
    </submittedName>
</protein>
<sequence length="152" mass="17805">MNEQLYRIVKEMNDAEYACNLMLLEVYKDLLDSPLTASQTILLEYLHQQRQQTVKELAEKLKMTSSAVSQQITKLEQEGYVKRHINPQNRREILVELGEQGHRYFMRQAEVEKSIAERFYAKLEPEELLAMRDLVFKLKGIVEAELTKESGI</sequence>
<dbReference type="PANTHER" id="PTHR42756:SF1">
    <property type="entry name" value="TRANSCRIPTIONAL REPRESSOR OF EMRAB OPERON"/>
    <property type="match status" value="1"/>
</dbReference>
<dbReference type="InterPro" id="IPR036388">
    <property type="entry name" value="WH-like_DNA-bd_sf"/>
</dbReference>
<evidence type="ECO:0000256" key="2">
    <source>
        <dbReference type="ARBA" id="ARBA00023125"/>
    </source>
</evidence>
<gene>
    <name evidence="5" type="ORF">ACFSW5_25175</name>
</gene>
<dbReference type="Pfam" id="PF01047">
    <property type="entry name" value="MarR"/>
    <property type="match status" value="1"/>
</dbReference>
<proteinExistence type="predicted"/>